<dbReference type="RefSeq" id="WP_233677275.1">
    <property type="nucleotide sequence ID" value="NZ_JAJUOS010000009.1"/>
</dbReference>
<dbReference type="InterPro" id="IPR000515">
    <property type="entry name" value="MetI-like"/>
</dbReference>
<evidence type="ECO:0000256" key="8">
    <source>
        <dbReference type="ARBA" id="ARBA00023136"/>
    </source>
</evidence>
<dbReference type="InterPro" id="IPR051613">
    <property type="entry name" value="ABC_transp_permease_HisMQ"/>
</dbReference>
<proteinExistence type="inferred from homology"/>
<evidence type="ECO:0000256" key="1">
    <source>
        <dbReference type="ARBA" id="ARBA00004429"/>
    </source>
</evidence>
<dbReference type="PANTHER" id="PTHR30133:SF2">
    <property type="entry name" value="ARGININE ABC TRANSPORTER PERMEASE PROTEIN ARTQ"/>
    <property type="match status" value="1"/>
</dbReference>
<keyword evidence="12" id="KW-1185">Reference proteome</keyword>
<evidence type="ECO:0000256" key="2">
    <source>
        <dbReference type="ARBA" id="ARBA00010072"/>
    </source>
</evidence>
<feature type="transmembrane region" description="Helical" evidence="9">
    <location>
        <begin position="156"/>
        <end position="178"/>
    </location>
</feature>
<evidence type="ECO:0000313" key="11">
    <source>
        <dbReference type="EMBL" id="MCE5974309.1"/>
    </source>
</evidence>
<keyword evidence="7 9" id="KW-1133">Transmembrane helix</keyword>
<keyword evidence="3 9" id="KW-0813">Transport</keyword>
<protein>
    <submittedName>
        <fullName evidence="11">ABC transporter permease subunit</fullName>
    </submittedName>
</protein>
<feature type="domain" description="ABC transmembrane type-1" evidence="10">
    <location>
        <begin position="19"/>
        <end position="219"/>
    </location>
</feature>
<comment type="similarity">
    <text evidence="2">Belongs to the binding-protein-dependent transport system permease family. HisMQ subfamily.</text>
</comment>
<comment type="subcellular location">
    <subcellularLocation>
        <location evidence="1">Cell inner membrane</location>
        <topology evidence="1">Multi-pass membrane protein</topology>
    </subcellularLocation>
    <subcellularLocation>
        <location evidence="9">Cell membrane</location>
        <topology evidence="9">Multi-pass membrane protein</topology>
    </subcellularLocation>
</comment>
<sequence>MELLGFGAEGWGDDLLRGAALTVQLAVVSLAIGLTFGMVLALAKLSRFAPLRWLAQGYTLFIRGVPEFLILLLAFFGTEKAVAAGAALLGLEGGIEVPKFAAAVGGLSAIFAAYGCEVIRGAWLAVPNGQIEAGHSVGLSRWQIFYRIRLPQLWRIALPGLGNLWLVMLKDTSLAAVLAIDELLRVAKVAGEVTRQPLMFLLAAGALYLVLTAISDKLRASFEARANRGMAR</sequence>
<keyword evidence="8 9" id="KW-0472">Membrane</keyword>
<keyword evidence="4" id="KW-1003">Cell membrane</keyword>
<gene>
    <name evidence="11" type="ORF">LZA78_12510</name>
</gene>
<organism evidence="11 12">
    <name type="scientific">Rhodobacter flavimaris</name>
    <dbReference type="NCBI Taxonomy" id="2907145"/>
    <lineage>
        <taxon>Bacteria</taxon>
        <taxon>Pseudomonadati</taxon>
        <taxon>Pseudomonadota</taxon>
        <taxon>Alphaproteobacteria</taxon>
        <taxon>Rhodobacterales</taxon>
        <taxon>Rhodobacter group</taxon>
        <taxon>Rhodobacter</taxon>
    </lineage>
</organism>
<reference evidence="11 12" key="1">
    <citation type="submission" date="2021-12" db="EMBL/GenBank/DDBJ databases">
        <title>Sinirhodobacter sp. WL0062 is a bacterium isolated from seawater.</title>
        <authorList>
            <person name="Wang L."/>
            <person name="He W."/>
            <person name="Zhang D.-F."/>
        </authorList>
    </citation>
    <scope>NUCLEOTIDE SEQUENCE [LARGE SCALE GENOMIC DNA]</scope>
    <source>
        <strain evidence="11 12">WL0062</strain>
    </source>
</reference>
<feature type="transmembrane region" description="Helical" evidence="9">
    <location>
        <begin position="97"/>
        <end position="116"/>
    </location>
</feature>
<dbReference type="PANTHER" id="PTHR30133">
    <property type="entry name" value="CATIONIC AMINO ACID TRANSPORTER, MEMBRANE COMPONENT"/>
    <property type="match status" value="1"/>
</dbReference>
<keyword evidence="5" id="KW-0997">Cell inner membrane</keyword>
<evidence type="ECO:0000256" key="3">
    <source>
        <dbReference type="ARBA" id="ARBA00022448"/>
    </source>
</evidence>
<feature type="transmembrane region" description="Helical" evidence="9">
    <location>
        <begin position="198"/>
        <end position="215"/>
    </location>
</feature>
<evidence type="ECO:0000256" key="7">
    <source>
        <dbReference type="ARBA" id="ARBA00022989"/>
    </source>
</evidence>
<dbReference type="Gene3D" id="1.10.3720.10">
    <property type="entry name" value="MetI-like"/>
    <property type="match status" value="1"/>
</dbReference>
<dbReference type="PROSITE" id="PS50928">
    <property type="entry name" value="ABC_TM1"/>
    <property type="match status" value="1"/>
</dbReference>
<dbReference type="InterPro" id="IPR010065">
    <property type="entry name" value="AA_ABC_transptr_permease_3TM"/>
</dbReference>
<evidence type="ECO:0000256" key="6">
    <source>
        <dbReference type="ARBA" id="ARBA00022692"/>
    </source>
</evidence>
<dbReference type="EMBL" id="JAJUOS010000009">
    <property type="protein sequence ID" value="MCE5974309.1"/>
    <property type="molecule type" value="Genomic_DNA"/>
</dbReference>
<comment type="caution">
    <text evidence="11">The sequence shown here is derived from an EMBL/GenBank/DDBJ whole genome shotgun (WGS) entry which is preliminary data.</text>
</comment>
<evidence type="ECO:0000313" key="12">
    <source>
        <dbReference type="Proteomes" id="UP001521181"/>
    </source>
</evidence>
<accession>A0ABS8YWX8</accession>
<evidence type="ECO:0000256" key="9">
    <source>
        <dbReference type="RuleBase" id="RU363032"/>
    </source>
</evidence>
<dbReference type="CDD" id="cd06261">
    <property type="entry name" value="TM_PBP2"/>
    <property type="match status" value="1"/>
</dbReference>
<evidence type="ECO:0000259" key="10">
    <source>
        <dbReference type="PROSITE" id="PS50928"/>
    </source>
</evidence>
<evidence type="ECO:0000256" key="4">
    <source>
        <dbReference type="ARBA" id="ARBA00022475"/>
    </source>
</evidence>
<dbReference type="InterPro" id="IPR035906">
    <property type="entry name" value="MetI-like_sf"/>
</dbReference>
<dbReference type="Proteomes" id="UP001521181">
    <property type="component" value="Unassembled WGS sequence"/>
</dbReference>
<dbReference type="Pfam" id="PF00528">
    <property type="entry name" value="BPD_transp_1"/>
    <property type="match status" value="1"/>
</dbReference>
<dbReference type="NCBIfam" id="TIGR01726">
    <property type="entry name" value="HEQRo_perm_3TM"/>
    <property type="match status" value="1"/>
</dbReference>
<keyword evidence="6 9" id="KW-0812">Transmembrane</keyword>
<evidence type="ECO:0000256" key="5">
    <source>
        <dbReference type="ARBA" id="ARBA00022519"/>
    </source>
</evidence>
<name>A0ABS8YWX8_9RHOB</name>
<feature type="transmembrane region" description="Helical" evidence="9">
    <location>
        <begin position="20"/>
        <end position="43"/>
    </location>
</feature>
<dbReference type="SUPFAM" id="SSF161098">
    <property type="entry name" value="MetI-like"/>
    <property type="match status" value="1"/>
</dbReference>